<dbReference type="RefSeq" id="WP_334315034.1">
    <property type="nucleotide sequence ID" value="NZ_CP065938.1"/>
</dbReference>
<feature type="chain" id="PRO_5045936414" description="Lipoprotein" evidence="2">
    <location>
        <begin position="21"/>
        <end position="120"/>
    </location>
</feature>
<keyword evidence="4" id="KW-1185">Reference proteome</keyword>
<keyword evidence="2" id="KW-0732">Signal</keyword>
<sequence>MKKFLLVFLSVSLLSGCVSSVSFNTGFIPPPRHYYSTTESVSVITAAPVTNGQTIVEEVIIPKQTVVIEKTYPVYPALSVGFFYPFGYYKPYWHGRRYHRPPPPHRPRPPHGRPPRPPRR</sequence>
<protein>
    <recommendedName>
        <fullName evidence="5">Lipoprotein</fullName>
    </recommendedName>
</protein>
<name>A0ABY5Y091_9BACT</name>
<proteinExistence type="predicted"/>
<evidence type="ECO:0000313" key="3">
    <source>
        <dbReference type="EMBL" id="UWX05455.1"/>
    </source>
</evidence>
<evidence type="ECO:0000256" key="2">
    <source>
        <dbReference type="SAM" id="SignalP"/>
    </source>
</evidence>
<reference evidence="3" key="1">
    <citation type="submission" date="2020-12" db="EMBL/GenBank/DDBJ databases">
        <title>Taurinivorans muris gen. nov., sp. nov., fundamental and realized metabolic niche of a ubiquitous sulfidogenic bacterium in the murine intestine.</title>
        <authorList>
            <person name="Ye H."/>
            <person name="Hanson B.T."/>
            <person name="Loy A."/>
        </authorList>
    </citation>
    <scope>NUCLEOTIDE SEQUENCE</scope>
    <source>
        <strain evidence="3">LT0009</strain>
    </source>
</reference>
<feature type="region of interest" description="Disordered" evidence="1">
    <location>
        <begin position="99"/>
        <end position="120"/>
    </location>
</feature>
<dbReference type="PROSITE" id="PS51257">
    <property type="entry name" value="PROKAR_LIPOPROTEIN"/>
    <property type="match status" value="1"/>
</dbReference>
<evidence type="ECO:0008006" key="5">
    <source>
        <dbReference type="Google" id="ProtNLM"/>
    </source>
</evidence>
<feature type="signal peptide" evidence="2">
    <location>
        <begin position="1"/>
        <end position="20"/>
    </location>
</feature>
<evidence type="ECO:0000256" key="1">
    <source>
        <dbReference type="SAM" id="MobiDB-lite"/>
    </source>
</evidence>
<gene>
    <name evidence="3" type="ORF">JBF11_08390</name>
</gene>
<dbReference type="Proteomes" id="UP001058120">
    <property type="component" value="Chromosome"/>
</dbReference>
<accession>A0ABY5Y091</accession>
<evidence type="ECO:0000313" key="4">
    <source>
        <dbReference type="Proteomes" id="UP001058120"/>
    </source>
</evidence>
<dbReference type="EMBL" id="CP065938">
    <property type="protein sequence ID" value="UWX05455.1"/>
    <property type="molecule type" value="Genomic_DNA"/>
</dbReference>
<organism evidence="3 4">
    <name type="scientific">Taurinivorans muris</name>
    <dbReference type="NCBI Taxonomy" id="2787751"/>
    <lineage>
        <taxon>Bacteria</taxon>
        <taxon>Pseudomonadati</taxon>
        <taxon>Thermodesulfobacteriota</taxon>
        <taxon>Desulfovibrionia</taxon>
        <taxon>Desulfovibrionales</taxon>
        <taxon>Desulfovibrionaceae</taxon>
        <taxon>Taurinivorans</taxon>
    </lineage>
</organism>